<feature type="domain" description="DBB" evidence="2">
    <location>
        <begin position="148"/>
        <end position="288"/>
    </location>
</feature>
<feature type="region of interest" description="Disordered" evidence="1">
    <location>
        <begin position="452"/>
        <end position="492"/>
    </location>
</feature>
<dbReference type="PANTHER" id="PTHR16267">
    <property type="entry name" value="BANK1/PIK3AP1 FAMILY MEMBER"/>
    <property type="match status" value="1"/>
</dbReference>
<dbReference type="AlphaFoldDB" id="A0AAE0SQY5"/>
<evidence type="ECO:0000313" key="3">
    <source>
        <dbReference type="EMBL" id="KAK3596186.1"/>
    </source>
</evidence>
<feature type="compositionally biased region" description="Basic and acidic residues" evidence="1">
    <location>
        <begin position="480"/>
        <end position="492"/>
    </location>
</feature>
<reference evidence="3" key="1">
    <citation type="journal article" date="2021" name="Genome Biol. Evol.">
        <title>A High-Quality Reference Genome for a Parasitic Bivalve with Doubly Uniparental Inheritance (Bivalvia: Unionida).</title>
        <authorList>
            <person name="Smith C.H."/>
        </authorList>
    </citation>
    <scope>NUCLEOTIDE SEQUENCE</scope>
    <source>
        <strain evidence="3">CHS0354</strain>
    </source>
</reference>
<proteinExistence type="predicted"/>
<reference evidence="3" key="2">
    <citation type="journal article" date="2021" name="Genome Biol. Evol.">
        <title>Developing a high-quality reference genome for a parasitic bivalve with doubly uniparental inheritance (Bivalvia: Unionida).</title>
        <authorList>
            <person name="Smith C.H."/>
        </authorList>
    </citation>
    <scope>NUCLEOTIDE SEQUENCE</scope>
    <source>
        <strain evidence="3">CHS0354</strain>
        <tissue evidence="3">Mantle</tissue>
    </source>
</reference>
<dbReference type="Proteomes" id="UP001195483">
    <property type="component" value="Unassembled WGS sequence"/>
</dbReference>
<protein>
    <recommendedName>
        <fullName evidence="2">DBB domain-containing protein</fullName>
    </recommendedName>
</protein>
<dbReference type="PROSITE" id="PS51376">
    <property type="entry name" value="DBB"/>
    <property type="match status" value="1"/>
</dbReference>
<accession>A0AAE0SQY5</accession>
<keyword evidence="4" id="KW-1185">Reference proteome</keyword>
<dbReference type="EMBL" id="JAEAOA010001476">
    <property type="protein sequence ID" value="KAK3596186.1"/>
    <property type="molecule type" value="Genomic_DNA"/>
</dbReference>
<organism evidence="3 4">
    <name type="scientific">Potamilus streckersoni</name>
    <dbReference type="NCBI Taxonomy" id="2493646"/>
    <lineage>
        <taxon>Eukaryota</taxon>
        <taxon>Metazoa</taxon>
        <taxon>Spiralia</taxon>
        <taxon>Lophotrochozoa</taxon>
        <taxon>Mollusca</taxon>
        <taxon>Bivalvia</taxon>
        <taxon>Autobranchia</taxon>
        <taxon>Heteroconchia</taxon>
        <taxon>Palaeoheterodonta</taxon>
        <taxon>Unionida</taxon>
        <taxon>Unionoidea</taxon>
        <taxon>Unionidae</taxon>
        <taxon>Ambleminae</taxon>
        <taxon>Lampsilini</taxon>
        <taxon>Potamilus</taxon>
    </lineage>
</organism>
<evidence type="ECO:0000313" key="4">
    <source>
        <dbReference type="Proteomes" id="UP001195483"/>
    </source>
</evidence>
<dbReference type="Pfam" id="PF14545">
    <property type="entry name" value="DBB"/>
    <property type="match status" value="1"/>
</dbReference>
<dbReference type="GO" id="GO:0005104">
    <property type="term" value="F:fibroblast growth factor receptor binding"/>
    <property type="evidence" value="ECO:0007669"/>
    <property type="project" value="TreeGrafter"/>
</dbReference>
<dbReference type="InterPro" id="IPR052446">
    <property type="entry name" value="B-cell_PI3K-Signaling_Adptrs"/>
</dbReference>
<dbReference type="SMART" id="SM01282">
    <property type="entry name" value="DBB"/>
    <property type="match status" value="1"/>
</dbReference>
<evidence type="ECO:0000259" key="2">
    <source>
        <dbReference type="PROSITE" id="PS51376"/>
    </source>
</evidence>
<name>A0AAE0SQY5_9BIVA</name>
<gene>
    <name evidence="3" type="ORF">CHS0354_024949</name>
</gene>
<reference evidence="3" key="3">
    <citation type="submission" date="2023-05" db="EMBL/GenBank/DDBJ databases">
        <authorList>
            <person name="Smith C.H."/>
        </authorList>
    </citation>
    <scope>NUCLEOTIDE SEQUENCE</scope>
    <source>
        <strain evidence="3">CHS0354</strain>
        <tissue evidence="3">Mantle</tissue>
    </source>
</reference>
<comment type="caution">
    <text evidence="3">The sequence shown here is derived from an EMBL/GenBank/DDBJ whole genome shotgun (WGS) entry which is preliminary data.</text>
</comment>
<dbReference type="InterPro" id="IPR017893">
    <property type="entry name" value="DBB_domain"/>
</dbReference>
<sequence>MSGDLVHNIFYQYDGEEFAHRLKDFCARRYNLIFNLYKLLDANAANIPISGVSILLLTPALCDFIRSGRHSDLNVLFPNPDFSIAILFHVAKTKDEIVSFLSSRIRNIPRWTILEFGTDNSLSPIVIDIMDVIEKLEKKCKSDLILQKFRVWTREGVKPHEHVIIIFTEPVDDDAQIKVIQEWNGLNATAERLNPMTYSFSLGDVEPGYKNIEVLVNDTTYGTAVLHVLHREPKMEQVFKFLNTAINPVELLCQCLHVVSTTRENLDQKLVDLLSKNTCSVSNIFEEFDWDKYGDLKSNLELPTLLHFGAKYGFRLFCLKLMKLPGGKHALKMKNKDGLLPRQIAQKEGFDHLQMLLQNHGKDDLYDMPKPNYESKAFDPAIIQKSQTLPARGKETDALGNLMSEKRSPLIMKQPHSTLSKTTVDRPRFYSDSAKEEEATLEWSQRLNRKMTKVTAARGDEERQTRMRKNSLPDFPELGRLTRKERPYDELD</sequence>
<evidence type="ECO:0000256" key="1">
    <source>
        <dbReference type="SAM" id="MobiDB-lite"/>
    </source>
</evidence>
<dbReference type="PANTHER" id="PTHR16267:SF11">
    <property type="entry name" value="STUMPS, ISOFORM E"/>
    <property type="match status" value="1"/>
</dbReference>
<dbReference type="GO" id="GO:0005068">
    <property type="term" value="F:transmembrane receptor protein tyrosine kinase adaptor activity"/>
    <property type="evidence" value="ECO:0007669"/>
    <property type="project" value="TreeGrafter"/>
</dbReference>
<dbReference type="GO" id="GO:0005829">
    <property type="term" value="C:cytosol"/>
    <property type="evidence" value="ECO:0007669"/>
    <property type="project" value="TreeGrafter"/>
</dbReference>